<dbReference type="InterPro" id="IPR005490">
    <property type="entry name" value="LD_TPept_cat_dom"/>
</dbReference>
<evidence type="ECO:0000256" key="5">
    <source>
        <dbReference type="ARBA" id="ARBA00022801"/>
    </source>
</evidence>
<keyword evidence="5" id="KW-0378">Hydrolase</keyword>
<dbReference type="RefSeq" id="WP_313499324.1">
    <property type="nucleotide sequence ID" value="NZ_CP134879.1"/>
</dbReference>
<dbReference type="PANTHER" id="PTHR30582:SF24">
    <property type="entry name" value="L,D-TRANSPEPTIDASE ERFK_SRFK-RELATED"/>
    <property type="match status" value="1"/>
</dbReference>
<comment type="pathway">
    <text evidence="1 9">Cell wall biogenesis; peptidoglycan biosynthesis.</text>
</comment>
<keyword evidence="6 9" id="KW-0133">Cell shape</keyword>
<evidence type="ECO:0000256" key="10">
    <source>
        <dbReference type="SAM" id="SignalP"/>
    </source>
</evidence>
<dbReference type="PANTHER" id="PTHR30582">
    <property type="entry name" value="L,D-TRANSPEPTIDASE"/>
    <property type="match status" value="1"/>
</dbReference>
<accession>A0AA96F8U7</accession>
<dbReference type="GO" id="GO:0071555">
    <property type="term" value="P:cell wall organization"/>
    <property type="evidence" value="ECO:0007669"/>
    <property type="project" value="UniProtKB-UniRule"/>
</dbReference>
<organism evidence="12 14">
    <name type="scientific">Demequina capsici</name>
    <dbReference type="NCBI Taxonomy" id="3075620"/>
    <lineage>
        <taxon>Bacteria</taxon>
        <taxon>Bacillati</taxon>
        <taxon>Actinomycetota</taxon>
        <taxon>Actinomycetes</taxon>
        <taxon>Micrococcales</taxon>
        <taxon>Demequinaceae</taxon>
        <taxon>Demequina</taxon>
    </lineage>
</organism>
<evidence type="ECO:0000313" key="13">
    <source>
        <dbReference type="EMBL" id="WNM27793.1"/>
    </source>
</evidence>
<dbReference type="GO" id="GO:0071972">
    <property type="term" value="F:peptidoglycan L,D-transpeptidase activity"/>
    <property type="evidence" value="ECO:0007669"/>
    <property type="project" value="TreeGrafter"/>
</dbReference>
<dbReference type="GO" id="GO:0018104">
    <property type="term" value="P:peptidoglycan-protein cross-linking"/>
    <property type="evidence" value="ECO:0007669"/>
    <property type="project" value="TreeGrafter"/>
</dbReference>
<feature type="signal peptide" evidence="10">
    <location>
        <begin position="1"/>
        <end position="20"/>
    </location>
</feature>
<evidence type="ECO:0000313" key="12">
    <source>
        <dbReference type="EMBL" id="WNM24887.1"/>
    </source>
</evidence>
<name>A0AA96F8U7_9MICO</name>
<dbReference type="PROSITE" id="PS51257">
    <property type="entry name" value="PROKAR_LIPOPROTEIN"/>
    <property type="match status" value="1"/>
</dbReference>
<evidence type="ECO:0000313" key="14">
    <source>
        <dbReference type="Proteomes" id="UP001304125"/>
    </source>
</evidence>
<dbReference type="InterPro" id="IPR038063">
    <property type="entry name" value="Transpep_catalytic_dom"/>
</dbReference>
<dbReference type="GO" id="GO:0008360">
    <property type="term" value="P:regulation of cell shape"/>
    <property type="evidence" value="ECO:0007669"/>
    <property type="project" value="UniProtKB-UniRule"/>
</dbReference>
<proteinExistence type="inferred from homology"/>
<dbReference type="GO" id="GO:0016757">
    <property type="term" value="F:glycosyltransferase activity"/>
    <property type="evidence" value="ECO:0007669"/>
    <property type="project" value="UniProtKB-KW"/>
</dbReference>
<evidence type="ECO:0000259" key="11">
    <source>
        <dbReference type="PROSITE" id="PS52029"/>
    </source>
</evidence>
<evidence type="ECO:0000256" key="9">
    <source>
        <dbReference type="PROSITE-ProRule" id="PRU01373"/>
    </source>
</evidence>
<protein>
    <submittedName>
        <fullName evidence="12">L,D-transpeptidase family protein</fullName>
    </submittedName>
</protein>
<dbReference type="EMBL" id="CP134879">
    <property type="protein sequence ID" value="WNM24887.1"/>
    <property type="molecule type" value="Genomic_DNA"/>
</dbReference>
<keyword evidence="10" id="KW-0732">Signal</keyword>
<keyword evidence="7 9" id="KW-0573">Peptidoglycan synthesis</keyword>
<evidence type="ECO:0000256" key="8">
    <source>
        <dbReference type="ARBA" id="ARBA00023316"/>
    </source>
</evidence>
<dbReference type="GO" id="GO:0005576">
    <property type="term" value="C:extracellular region"/>
    <property type="evidence" value="ECO:0007669"/>
    <property type="project" value="TreeGrafter"/>
</dbReference>
<reference evidence="12 14" key="1">
    <citation type="submission" date="2023-09" db="EMBL/GenBank/DDBJ databases">
        <title>Demequina sp. a novel bacteria isolated from Capsicum annuum.</title>
        <authorList>
            <person name="Humaira Z."/>
            <person name="Lee J."/>
            <person name="Cho D."/>
        </authorList>
    </citation>
    <scope>NUCLEOTIDE SEQUENCE [LARGE SCALE GENOMIC DNA]</scope>
    <source>
        <strain evidence="12 14">OYTSA14</strain>
        <strain evidence="13">PMTSA13</strain>
    </source>
</reference>
<evidence type="ECO:0000256" key="6">
    <source>
        <dbReference type="ARBA" id="ARBA00022960"/>
    </source>
</evidence>
<evidence type="ECO:0000256" key="4">
    <source>
        <dbReference type="ARBA" id="ARBA00022679"/>
    </source>
</evidence>
<evidence type="ECO:0000256" key="3">
    <source>
        <dbReference type="ARBA" id="ARBA00022676"/>
    </source>
</evidence>
<dbReference type="Gene3D" id="2.40.440.10">
    <property type="entry name" value="L,D-transpeptidase catalytic domain-like"/>
    <property type="match status" value="1"/>
</dbReference>
<gene>
    <name evidence="12" type="ORF">RN606_01685</name>
    <name evidence="13" type="ORF">RN607_01955</name>
</gene>
<keyword evidence="3" id="KW-0328">Glycosyltransferase</keyword>
<dbReference type="InterPro" id="IPR050979">
    <property type="entry name" value="LD-transpeptidase"/>
</dbReference>
<dbReference type="CDD" id="cd16913">
    <property type="entry name" value="YkuD_like"/>
    <property type="match status" value="1"/>
</dbReference>
<dbReference type="Pfam" id="PF03734">
    <property type="entry name" value="YkuD"/>
    <property type="match status" value="1"/>
</dbReference>
<dbReference type="SUPFAM" id="SSF141523">
    <property type="entry name" value="L,D-transpeptidase catalytic domain-like"/>
    <property type="match status" value="1"/>
</dbReference>
<feature type="domain" description="L,D-TPase catalytic" evidence="11">
    <location>
        <begin position="146"/>
        <end position="269"/>
    </location>
</feature>
<feature type="chain" id="PRO_5044705348" evidence="10">
    <location>
        <begin position="21"/>
        <end position="271"/>
    </location>
</feature>
<evidence type="ECO:0000256" key="7">
    <source>
        <dbReference type="ARBA" id="ARBA00022984"/>
    </source>
</evidence>
<sequence>MRLRSLAATATAAIVAVTLAGCYVPPTPDEIEALHASFVASQSATPSITAEGPIVTYSPDPVEEETHLSYIATANESAIDVYTEPNGDVQQTIAAADVLTVPDSTPLTFLVETRATGWYQVYLPVRPNGTTGWVRADDVSVTTTNYWVEVDITHFTLTAYLGTVQVFQTAIGVGRDDRPTPGGVYYIRELLQVPDPQSIYGPYAYGLSGFQPVLDEFNGGEAIIGMHGTNDPSSIGKYVSSGCIRMPNDAITELATEVGLPLGTPVYIDQL</sequence>
<keyword evidence="4" id="KW-0808">Transferase</keyword>
<dbReference type="PROSITE" id="PS52029">
    <property type="entry name" value="LD_TPASE"/>
    <property type="match status" value="1"/>
</dbReference>
<keyword evidence="8 9" id="KW-0961">Cell wall biogenesis/degradation</keyword>
<evidence type="ECO:0000256" key="2">
    <source>
        <dbReference type="ARBA" id="ARBA00005992"/>
    </source>
</evidence>
<accession>A0AA96JB87</accession>
<feature type="active site" description="Nucleophile" evidence="9">
    <location>
        <position position="243"/>
    </location>
</feature>
<comment type="similarity">
    <text evidence="2">Belongs to the YkuD family.</text>
</comment>
<dbReference type="EMBL" id="CP134880">
    <property type="protein sequence ID" value="WNM27793.1"/>
    <property type="molecule type" value="Genomic_DNA"/>
</dbReference>
<dbReference type="Proteomes" id="UP001304125">
    <property type="component" value="Chromosome"/>
</dbReference>
<dbReference type="KEGG" id="dcp:RN607_01955"/>
<dbReference type="Proteomes" id="UP001303408">
    <property type="component" value="Chromosome"/>
</dbReference>
<dbReference type="AlphaFoldDB" id="A0AA96F8U7"/>
<feature type="active site" description="Proton donor/acceptor" evidence="9">
    <location>
        <position position="227"/>
    </location>
</feature>
<evidence type="ECO:0000256" key="1">
    <source>
        <dbReference type="ARBA" id="ARBA00004752"/>
    </source>
</evidence>
<dbReference type="Gene3D" id="2.30.30.40">
    <property type="entry name" value="SH3 Domains"/>
    <property type="match status" value="1"/>
</dbReference>
<keyword evidence="14" id="KW-1185">Reference proteome</keyword>